<name>A0ABS2RAE7_9BACI</name>
<dbReference type="Proteomes" id="UP000823485">
    <property type="component" value="Unassembled WGS sequence"/>
</dbReference>
<proteinExistence type="predicted"/>
<evidence type="ECO:0000313" key="1">
    <source>
        <dbReference type="EMBL" id="MBM7716605.1"/>
    </source>
</evidence>
<accession>A0ABS2RAE7</accession>
<dbReference type="EMBL" id="JAFBFH010000029">
    <property type="protein sequence ID" value="MBM7716605.1"/>
    <property type="molecule type" value="Genomic_DNA"/>
</dbReference>
<evidence type="ECO:0000313" key="2">
    <source>
        <dbReference type="Proteomes" id="UP000823485"/>
    </source>
</evidence>
<organism evidence="1 2">
    <name type="scientific">Siminovitchia thermophila</name>
    <dbReference type="NCBI Taxonomy" id="1245522"/>
    <lineage>
        <taxon>Bacteria</taxon>
        <taxon>Bacillati</taxon>
        <taxon>Bacillota</taxon>
        <taxon>Bacilli</taxon>
        <taxon>Bacillales</taxon>
        <taxon>Bacillaceae</taxon>
        <taxon>Siminovitchia</taxon>
    </lineage>
</organism>
<comment type="caution">
    <text evidence="1">The sequence shown here is derived from an EMBL/GenBank/DDBJ whole genome shotgun (WGS) entry which is preliminary data.</text>
</comment>
<reference evidence="1 2" key="1">
    <citation type="submission" date="2021-01" db="EMBL/GenBank/DDBJ databases">
        <title>Genomic Encyclopedia of Type Strains, Phase IV (KMG-IV): sequencing the most valuable type-strain genomes for metagenomic binning, comparative biology and taxonomic classification.</title>
        <authorList>
            <person name="Goeker M."/>
        </authorList>
    </citation>
    <scope>NUCLEOTIDE SEQUENCE [LARGE SCALE GENOMIC DNA]</scope>
    <source>
        <strain evidence="1 2">DSM 105453</strain>
    </source>
</reference>
<protein>
    <submittedName>
        <fullName evidence="1">Uncharacterized protein</fullName>
    </submittedName>
</protein>
<keyword evidence="2" id="KW-1185">Reference proteome</keyword>
<sequence>MLVEPIGHLGAVFSHLDLLYSLKILKWESYGTLHAGQSLEKRLSILF</sequence>
<gene>
    <name evidence="1" type="ORF">JOC94_003626</name>
</gene>